<dbReference type="EMBL" id="JAKROA010000002">
    <property type="protein sequence ID" value="KAL5109797.1"/>
    <property type="molecule type" value="Genomic_DNA"/>
</dbReference>
<reference evidence="1 2" key="1">
    <citation type="journal article" date="2022" name="Front. Cell. Infect. Microbiol.">
        <title>The Genomes of Two Strains of Taenia crassiceps the Animal Model for the Study of Human Cysticercosis.</title>
        <authorList>
            <person name="Bobes R.J."/>
            <person name="Estrada K."/>
            <person name="Rios-Valencia D.G."/>
            <person name="Calderon-Gallegos A."/>
            <person name="de la Torre P."/>
            <person name="Carrero J.C."/>
            <person name="Sanchez-Flores A."/>
            <person name="Laclette J.P."/>
        </authorList>
    </citation>
    <scope>NUCLEOTIDE SEQUENCE [LARGE SCALE GENOMIC DNA]</scope>
    <source>
        <strain evidence="1">WFUcys</strain>
    </source>
</reference>
<evidence type="ECO:0000313" key="1">
    <source>
        <dbReference type="EMBL" id="KAL5109797.1"/>
    </source>
</evidence>
<protein>
    <submittedName>
        <fullName evidence="1">Uncharacterized protein</fullName>
    </submittedName>
</protein>
<gene>
    <name evidence="1" type="ORF">TcWFU_001265</name>
</gene>
<comment type="caution">
    <text evidence="1">The sequence shown here is derived from an EMBL/GenBank/DDBJ whole genome shotgun (WGS) entry which is preliminary data.</text>
</comment>
<keyword evidence="2" id="KW-1185">Reference proteome</keyword>
<name>A0ABR4QJN5_9CEST</name>
<sequence length="536" mass="62666">MEEGKDKRESHASAADWSEDCTGCIIRTRRIPPSNDTDEFGKKTVRRIKEAEGVSERESRTHARTRMRTRTQAWTSCLGEPIDTTEGGYRRRVYAIQRPCVRAYTRHNRGPPHGWREASALRQRWWWCNFFCFSFAVTSSRCSSLFLTLSHPPHHLMEKSPSRRSKTHFNFERRRCANFSLVQRPVARNWVLRPDCAFLTNRLKCSLYKLNCPSHLDSSFQMYDIPCQSSCHVTVDICGMQAVSSQDISSRWQAYPKRSAPLYLSSTPSSAAHIRPTPGVVLPTWQQRSTPTSGQSVWPWRPYVPSVAHRRVPRASQNAAGNGSGGNEVKGRNGEGTWYLRHEDCRLLPAGGCDDWARKIIKHHRYYTRDYTLETRQNPGCPRNFEVICAKMFPQNFSKTDWKQGNFTVALIMRISQTFWWFGKFDRFQSFFRFNVKRTLKSDIVEYNEKIILTNAWPSTCPCPDKLVVGKKYLLLTHSRISRQTLRISTESVFLEKPKKYTRLILCWMGSCPRQESRNGRYGRNRWNWRWQKRRH</sequence>
<organism evidence="1 2">
    <name type="scientific">Taenia crassiceps</name>
    <dbReference type="NCBI Taxonomy" id="6207"/>
    <lineage>
        <taxon>Eukaryota</taxon>
        <taxon>Metazoa</taxon>
        <taxon>Spiralia</taxon>
        <taxon>Lophotrochozoa</taxon>
        <taxon>Platyhelminthes</taxon>
        <taxon>Cestoda</taxon>
        <taxon>Eucestoda</taxon>
        <taxon>Cyclophyllidea</taxon>
        <taxon>Taeniidae</taxon>
        <taxon>Taenia</taxon>
    </lineage>
</organism>
<proteinExistence type="predicted"/>
<dbReference type="Proteomes" id="UP001651158">
    <property type="component" value="Unassembled WGS sequence"/>
</dbReference>
<evidence type="ECO:0000313" key="2">
    <source>
        <dbReference type="Proteomes" id="UP001651158"/>
    </source>
</evidence>
<accession>A0ABR4QJN5</accession>